<dbReference type="SUPFAM" id="SSF159234">
    <property type="entry name" value="FomD-like"/>
    <property type="match status" value="1"/>
</dbReference>
<name>A0ABY6ZJ22_9BACL</name>
<keyword evidence="3" id="KW-1185">Reference proteome</keyword>
<dbReference type="Gene3D" id="2.40.380.10">
    <property type="entry name" value="FomD-like"/>
    <property type="match status" value="1"/>
</dbReference>
<evidence type="ECO:0000259" key="1">
    <source>
        <dbReference type="Pfam" id="PF04167"/>
    </source>
</evidence>
<feature type="domain" description="DUF402" evidence="1">
    <location>
        <begin position="20"/>
        <end position="165"/>
    </location>
</feature>
<gene>
    <name evidence="2" type="ORF">NZD89_04910</name>
</gene>
<accession>A0ABY6ZJ22</accession>
<dbReference type="InterPro" id="IPR007295">
    <property type="entry name" value="DUF402"/>
</dbReference>
<dbReference type="Proteomes" id="UP001164761">
    <property type="component" value="Chromosome"/>
</dbReference>
<dbReference type="EMBL" id="CP104067">
    <property type="protein sequence ID" value="WAH42775.1"/>
    <property type="molecule type" value="Genomic_DNA"/>
</dbReference>
<dbReference type="InterPro" id="IPR035930">
    <property type="entry name" value="FomD-like_sf"/>
</dbReference>
<evidence type="ECO:0000313" key="2">
    <source>
        <dbReference type="EMBL" id="WAH42775.1"/>
    </source>
</evidence>
<dbReference type="Pfam" id="PF04167">
    <property type="entry name" value="DUF402"/>
    <property type="match status" value="1"/>
</dbReference>
<sequence>MAGFIKRKTADRNHWRRVTKKSYVQRTIETEEFRGFISLLRIDQIADPLYIDVKGESVCIADEGFFWLGQLPQSGNYAVTAMFDAGGHIVQWYIDICENICLDERGIPSFDDLFLDLRVTPDGDCELLDEDELEAALASGVISQRQYDVARREAARILAAIGRDEFLPLCKSALFLAFLLEHI</sequence>
<dbReference type="RefSeq" id="WP_268006650.1">
    <property type="nucleotide sequence ID" value="NZ_BSUT01000001.1"/>
</dbReference>
<reference evidence="2" key="1">
    <citation type="submission" date="2022-08" db="EMBL/GenBank/DDBJ databases">
        <title>Alicyclobacillus fastidiosus DSM 17978, complete genome.</title>
        <authorList>
            <person name="Wang Q."/>
            <person name="Cai R."/>
            <person name="Wang Z."/>
        </authorList>
    </citation>
    <scope>NUCLEOTIDE SEQUENCE</scope>
    <source>
        <strain evidence="2">DSM 17978</strain>
    </source>
</reference>
<dbReference type="PANTHER" id="PTHR41271">
    <property type="entry name" value="DUF402 DOMAIN-CONTAINING PROTEIN"/>
    <property type="match status" value="1"/>
</dbReference>
<organism evidence="2 3">
    <name type="scientific">Alicyclobacillus fastidiosus</name>
    <dbReference type="NCBI Taxonomy" id="392011"/>
    <lineage>
        <taxon>Bacteria</taxon>
        <taxon>Bacillati</taxon>
        <taxon>Bacillota</taxon>
        <taxon>Bacilli</taxon>
        <taxon>Bacillales</taxon>
        <taxon>Alicyclobacillaceae</taxon>
        <taxon>Alicyclobacillus</taxon>
    </lineage>
</organism>
<dbReference type="PANTHER" id="PTHR41271:SF1">
    <property type="entry name" value="DUF402 DOMAIN-CONTAINING PROTEIN"/>
    <property type="match status" value="1"/>
</dbReference>
<proteinExistence type="predicted"/>
<evidence type="ECO:0000313" key="3">
    <source>
        <dbReference type="Proteomes" id="UP001164761"/>
    </source>
</evidence>
<protein>
    <submittedName>
        <fullName evidence="2">DUF402 domain-containing protein</fullName>
    </submittedName>
</protein>